<protein>
    <recommendedName>
        <fullName evidence="5">Malate dehydrogenase</fullName>
        <ecNumber evidence="5">1.1.1.37</ecNumber>
    </recommendedName>
</protein>
<sequence>MQKIAIVGAGRVGEAAAQFIAQNDMAREIAMLDVREGAAEGCALDIQETAPLFKFDTRLSGSTDPAILRDAGIIVVTAGIPRKPGMSRSDVLDTNVRIIDEIVDNIMRYAPDAILLFVSNPVDVLTWRAWKRSGLPRERVIGQAGVLDSSRMAAFVALETGLCSCDINAMVLGGHGDSMVPMLRYTTINGIPVDKFLDAQALERIVTRTRGGGAEVLALRKNSSAYDAPGAAVAQMVEAIVTDRKRVLPSVAILQGEYSYPDGAMGVPCVLGKNGLERIVELDLNASETAMFKHSMESVLADIARLH</sequence>
<dbReference type="Pfam" id="PF02866">
    <property type="entry name" value="Ldh_1_C"/>
    <property type="match status" value="1"/>
</dbReference>
<feature type="binding site" evidence="5 7">
    <location>
        <position position="82"/>
    </location>
    <ligand>
        <name>substrate</name>
    </ligand>
</feature>
<dbReference type="InterPro" id="IPR011275">
    <property type="entry name" value="Malate_DH_type3"/>
</dbReference>
<feature type="active site" description="Proton acceptor" evidence="5 6">
    <location>
        <position position="175"/>
    </location>
</feature>
<feature type="binding site" evidence="5 8">
    <location>
        <begin position="8"/>
        <end position="13"/>
    </location>
    <ligand>
        <name>NAD(+)</name>
        <dbReference type="ChEBI" id="CHEBI:57540"/>
    </ligand>
</feature>
<comment type="catalytic activity">
    <reaction evidence="5">
        <text>(S)-malate + NAD(+) = oxaloacetate + NADH + H(+)</text>
        <dbReference type="Rhea" id="RHEA:21432"/>
        <dbReference type="ChEBI" id="CHEBI:15378"/>
        <dbReference type="ChEBI" id="CHEBI:15589"/>
        <dbReference type="ChEBI" id="CHEBI:16452"/>
        <dbReference type="ChEBI" id="CHEBI:57540"/>
        <dbReference type="ChEBI" id="CHEBI:57945"/>
        <dbReference type="EC" id="1.1.1.37"/>
    </reaction>
</comment>
<dbReference type="InterPro" id="IPR015955">
    <property type="entry name" value="Lactate_DH/Glyco_Ohase_4_C"/>
</dbReference>
<feature type="binding site" evidence="5 8">
    <location>
        <begin position="118"/>
        <end position="120"/>
    </location>
    <ligand>
        <name>NAD(+)</name>
        <dbReference type="ChEBI" id="CHEBI:57540"/>
    </ligand>
</feature>
<dbReference type="Pfam" id="PF00056">
    <property type="entry name" value="Ldh_1_N"/>
    <property type="match status" value="1"/>
</dbReference>
<dbReference type="Proteomes" id="UP000243807">
    <property type="component" value="Chromosome"/>
</dbReference>
<feature type="domain" description="Lactate/malate dehydrogenase N-terminal" evidence="9">
    <location>
        <begin position="3"/>
        <end position="142"/>
    </location>
</feature>
<proteinExistence type="inferred from homology"/>
<feature type="binding site" evidence="5 8">
    <location>
        <position position="95"/>
    </location>
    <ligand>
        <name>NAD(+)</name>
        <dbReference type="ChEBI" id="CHEBI:57540"/>
    </ligand>
</feature>
<dbReference type="CDD" id="cd01339">
    <property type="entry name" value="LDH-like_MDH"/>
    <property type="match status" value="1"/>
</dbReference>
<evidence type="ECO:0000256" key="8">
    <source>
        <dbReference type="PIRSR" id="PIRSR000102-3"/>
    </source>
</evidence>
<dbReference type="GO" id="GO:0006089">
    <property type="term" value="P:lactate metabolic process"/>
    <property type="evidence" value="ECO:0007669"/>
    <property type="project" value="TreeGrafter"/>
</dbReference>
<dbReference type="SUPFAM" id="SSF51735">
    <property type="entry name" value="NAD(P)-binding Rossmann-fold domains"/>
    <property type="match status" value="1"/>
</dbReference>
<feature type="binding site" evidence="5 7">
    <location>
        <position position="151"/>
    </location>
    <ligand>
        <name>substrate</name>
    </ligand>
</feature>
<dbReference type="FunFam" id="3.40.50.720:FF:000018">
    <property type="entry name" value="Malate dehydrogenase"/>
    <property type="match status" value="1"/>
</dbReference>
<dbReference type="AlphaFoldDB" id="A0A1P8UIK8"/>
<dbReference type="NCBIfam" id="NF004863">
    <property type="entry name" value="PRK06223.1"/>
    <property type="match status" value="1"/>
</dbReference>
<evidence type="ECO:0000256" key="2">
    <source>
        <dbReference type="ARBA" id="ARBA00022532"/>
    </source>
</evidence>
<dbReference type="OrthoDB" id="9802969at2"/>
<dbReference type="PANTHER" id="PTHR43128:SF16">
    <property type="entry name" value="L-LACTATE DEHYDROGENASE"/>
    <property type="match status" value="1"/>
</dbReference>
<organism evidence="11 12">
    <name type="scientific">Acidihalobacter ferrooxydans</name>
    <dbReference type="NCBI Taxonomy" id="1765967"/>
    <lineage>
        <taxon>Bacteria</taxon>
        <taxon>Pseudomonadati</taxon>
        <taxon>Pseudomonadota</taxon>
        <taxon>Gammaproteobacteria</taxon>
        <taxon>Chromatiales</taxon>
        <taxon>Ectothiorhodospiraceae</taxon>
        <taxon>Acidihalobacter</taxon>
    </lineage>
</organism>
<accession>A0A1P8UIK8</accession>
<keyword evidence="4 5" id="KW-0520">NAD</keyword>
<dbReference type="RefSeq" id="WP_076837315.1">
    <property type="nucleotide sequence ID" value="NZ_CP019434.1"/>
</dbReference>
<evidence type="ECO:0000313" key="11">
    <source>
        <dbReference type="EMBL" id="APZ43679.1"/>
    </source>
</evidence>
<dbReference type="STRING" id="1765967.BW247_11745"/>
<comment type="similarity">
    <text evidence="5">Belongs to the LDH/MDH superfamily. MDH type 3 family.</text>
</comment>
<evidence type="ECO:0000256" key="1">
    <source>
        <dbReference type="ARBA" id="ARBA00003966"/>
    </source>
</evidence>
<evidence type="ECO:0000259" key="10">
    <source>
        <dbReference type="Pfam" id="PF02866"/>
    </source>
</evidence>
<dbReference type="InterPro" id="IPR036291">
    <property type="entry name" value="NAD(P)-bd_dom_sf"/>
</dbReference>
<evidence type="ECO:0000256" key="6">
    <source>
        <dbReference type="PIRSR" id="PIRSR000102-1"/>
    </source>
</evidence>
<dbReference type="SUPFAM" id="SSF56327">
    <property type="entry name" value="LDH C-terminal domain-like"/>
    <property type="match status" value="1"/>
</dbReference>
<evidence type="ECO:0000256" key="5">
    <source>
        <dbReference type="HAMAP-Rule" id="MF_00487"/>
    </source>
</evidence>
<feature type="binding site" evidence="5 7">
    <location>
        <position position="88"/>
    </location>
    <ligand>
        <name>substrate</name>
    </ligand>
</feature>
<evidence type="ECO:0000313" key="12">
    <source>
        <dbReference type="Proteomes" id="UP000243807"/>
    </source>
</evidence>
<dbReference type="HAMAP" id="MF_00487">
    <property type="entry name" value="Malate_dehydrog_3"/>
    <property type="match status" value="1"/>
</dbReference>
<dbReference type="InterPro" id="IPR001557">
    <property type="entry name" value="L-lactate/malate_DH"/>
</dbReference>
<gene>
    <name evidence="5" type="primary">mdh</name>
    <name evidence="11" type="ORF">BW247_11745</name>
</gene>
<dbReference type="GO" id="GO:0004459">
    <property type="term" value="F:L-lactate dehydrogenase (NAD+) activity"/>
    <property type="evidence" value="ECO:0007669"/>
    <property type="project" value="TreeGrafter"/>
</dbReference>
<evidence type="ECO:0000256" key="7">
    <source>
        <dbReference type="PIRSR" id="PIRSR000102-2"/>
    </source>
</evidence>
<dbReference type="EC" id="1.1.1.37" evidence="5"/>
<feature type="binding site" evidence="5 8">
    <location>
        <position position="33"/>
    </location>
    <ligand>
        <name>NAD(+)</name>
        <dbReference type="ChEBI" id="CHEBI:57540"/>
    </ligand>
</feature>
<dbReference type="GO" id="GO:0006099">
    <property type="term" value="P:tricarboxylic acid cycle"/>
    <property type="evidence" value="ECO:0007669"/>
    <property type="project" value="UniProtKB-UniRule"/>
</dbReference>
<dbReference type="PIRSF" id="PIRSF000102">
    <property type="entry name" value="Lac_mal_DH"/>
    <property type="match status" value="1"/>
</dbReference>
<dbReference type="PANTHER" id="PTHR43128">
    <property type="entry name" value="L-2-HYDROXYCARBOXYLATE DEHYDROGENASE (NAD(P)(+))"/>
    <property type="match status" value="1"/>
</dbReference>
<dbReference type="NCBIfam" id="TIGR01763">
    <property type="entry name" value="MalateDH_bact"/>
    <property type="match status" value="1"/>
</dbReference>
<keyword evidence="3 5" id="KW-0560">Oxidoreductase</keyword>
<evidence type="ECO:0000259" key="9">
    <source>
        <dbReference type="Pfam" id="PF00056"/>
    </source>
</evidence>
<dbReference type="KEGG" id="afy:BW247_11745"/>
<name>A0A1P8UIK8_9GAMM</name>
<evidence type="ECO:0000256" key="4">
    <source>
        <dbReference type="ARBA" id="ARBA00023027"/>
    </source>
</evidence>
<reference evidence="11 12" key="1">
    <citation type="submission" date="2017-01" db="EMBL/GenBank/DDBJ databases">
        <title>Draft sequence of Acidihalobacter ferrooxidans strain DSM 14175 (strain V8).</title>
        <authorList>
            <person name="Khaleque H.N."/>
            <person name="Ramsay J.P."/>
            <person name="Murphy R.J.T."/>
            <person name="Kaksonen A.H."/>
            <person name="Boxall N.J."/>
            <person name="Watkin E.L.J."/>
        </authorList>
    </citation>
    <scope>NUCLEOTIDE SEQUENCE [LARGE SCALE GENOMIC DNA]</scope>
    <source>
        <strain evidence="11 12">V8</strain>
    </source>
</reference>
<keyword evidence="2 5" id="KW-0816">Tricarboxylic acid cycle</keyword>
<feature type="domain" description="Lactate/malate dehydrogenase C-terminal" evidence="10">
    <location>
        <begin position="147"/>
        <end position="303"/>
    </location>
</feature>
<dbReference type="EMBL" id="CP019434">
    <property type="protein sequence ID" value="APZ43679.1"/>
    <property type="molecule type" value="Genomic_DNA"/>
</dbReference>
<dbReference type="GO" id="GO:0030060">
    <property type="term" value="F:L-malate dehydrogenase (NAD+) activity"/>
    <property type="evidence" value="ECO:0007669"/>
    <property type="project" value="UniProtKB-UniRule"/>
</dbReference>
<evidence type="ECO:0000256" key="3">
    <source>
        <dbReference type="ARBA" id="ARBA00023002"/>
    </source>
</evidence>
<dbReference type="Gene3D" id="3.90.110.10">
    <property type="entry name" value="Lactate dehydrogenase/glycoside hydrolase, family 4, C-terminal"/>
    <property type="match status" value="1"/>
</dbReference>
<feature type="binding site" evidence="5 7">
    <location>
        <position position="120"/>
    </location>
    <ligand>
        <name>substrate</name>
    </ligand>
</feature>
<dbReference type="Gene3D" id="3.40.50.720">
    <property type="entry name" value="NAD(P)-binding Rossmann-like Domain"/>
    <property type="match status" value="1"/>
</dbReference>
<dbReference type="InterPro" id="IPR001236">
    <property type="entry name" value="Lactate/malate_DH_N"/>
</dbReference>
<comment type="function">
    <text evidence="1 5">Catalyzes the reversible oxidation of malate to oxaloacetate.</text>
</comment>
<dbReference type="InterPro" id="IPR022383">
    <property type="entry name" value="Lactate/malate_DH_C"/>
</dbReference>
<keyword evidence="12" id="KW-1185">Reference proteome</keyword>
<dbReference type="PRINTS" id="PR00086">
    <property type="entry name" value="LLDHDRGNASE"/>
</dbReference>